<keyword evidence="7 8" id="KW-0472">Membrane</keyword>
<feature type="domain" description="ABC transmembrane type-1" evidence="9">
    <location>
        <begin position="69"/>
        <end position="258"/>
    </location>
</feature>
<feature type="transmembrane region" description="Helical" evidence="8">
    <location>
        <begin position="235"/>
        <end position="258"/>
    </location>
</feature>
<keyword evidence="6 8" id="KW-1133">Transmembrane helix</keyword>
<dbReference type="Proteomes" id="UP001589758">
    <property type="component" value="Unassembled WGS sequence"/>
</dbReference>
<evidence type="ECO:0000259" key="9">
    <source>
        <dbReference type="PROSITE" id="PS50928"/>
    </source>
</evidence>
<comment type="similarity">
    <text evidence="8">Belongs to the binding-protein-dependent transport system permease family.</text>
</comment>
<dbReference type="InterPro" id="IPR000515">
    <property type="entry name" value="MetI-like"/>
</dbReference>
<evidence type="ECO:0000256" key="4">
    <source>
        <dbReference type="ARBA" id="ARBA00022519"/>
    </source>
</evidence>
<evidence type="ECO:0000313" key="10">
    <source>
        <dbReference type="EMBL" id="MFC0179128.1"/>
    </source>
</evidence>
<accession>A0ABV6CD17</accession>
<evidence type="ECO:0000256" key="7">
    <source>
        <dbReference type="ARBA" id="ARBA00023136"/>
    </source>
</evidence>
<dbReference type="InterPro" id="IPR025966">
    <property type="entry name" value="OppC_N"/>
</dbReference>
<gene>
    <name evidence="10" type="ORF">ACFFIT_03285</name>
</gene>
<dbReference type="Gene3D" id="1.10.3720.10">
    <property type="entry name" value="MetI-like"/>
    <property type="match status" value="1"/>
</dbReference>
<comment type="caution">
    <text evidence="10">The sequence shown here is derived from an EMBL/GenBank/DDBJ whole genome shotgun (WGS) entry which is preliminary data.</text>
</comment>
<keyword evidence="4" id="KW-0997">Cell inner membrane</keyword>
<comment type="subcellular location">
    <subcellularLocation>
        <location evidence="1">Cell inner membrane</location>
        <topology evidence="1">Multi-pass membrane protein</topology>
    </subcellularLocation>
    <subcellularLocation>
        <location evidence="8">Cell membrane</location>
        <topology evidence="8">Multi-pass membrane protein</topology>
    </subcellularLocation>
</comment>
<feature type="transmembrane region" description="Helical" evidence="8">
    <location>
        <begin position="194"/>
        <end position="215"/>
    </location>
</feature>
<dbReference type="EMBL" id="JBHLXE010000033">
    <property type="protein sequence ID" value="MFC0179128.1"/>
    <property type="molecule type" value="Genomic_DNA"/>
</dbReference>
<keyword evidence="3" id="KW-1003">Cell membrane</keyword>
<protein>
    <submittedName>
        <fullName evidence="10">ABC transporter permease</fullName>
    </submittedName>
</protein>
<sequence length="272" mass="30123">MKYIPLNPLYVYLSLLGLLILIAFFAPWVAPFDPLKQDASARLSAPNLTHWLGTDGFGRDILSRIIFGLRPTVIILFTVGIFTVFIGVVIGVYSGQSTSWVGRLLMRFTDIVMALPRLLIAFAFVAILGNGVFNVIIALVLTSWPSYARLANTLIKNISQSDFILASKMLGISAHRIFWIHLLPLCLPQIFVKLAIDLAAILITCAGLSYLGLGVKPPNVDWGGMVAENAEFLTSHWWVVMFPSLFIILTSLLCVLIGESLRDRIDSRFVTQ</sequence>
<proteinExistence type="inferred from homology"/>
<keyword evidence="5 8" id="KW-0812">Transmembrane</keyword>
<evidence type="ECO:0000256" key="5">
    <source>
        <dbReference type="ARBA" id="ARBA00022692"/>
    </source>
</evidence>
<dbReference type="SUPFAM" id="SSF161098">
    <property type="entry name" value="MetI-like"/>
    <property type="match status" value="1"/>
</dbReference>
<evidence type="ECO:0000256" key="8">
    <source>
        <dbReference type="RuleBase" id="RU363032"/>
    </source>
</evidence>
<dbReference type="PROSITE" id="PS50928">
    <property type="entry name" value="ABC_TM1"/>
    <property type="match status" value="1"/>
</dbReference>
<evidence type="ECO:0000313" key="11">
    <source>
        <dbReference type="Proteomes" id="UP001589758"/>
    </source>
</evidence>
<dbReference type="InterPro" id="IPR050366">
    <property type="entry name" value="BP-dependent_transpt_permease"/>
</dbReference>
<evidence type="ECO:0000256" key="3">
    <source>
        <dbReference type="ARBA" id="ARBA00022475"/>
    </source>
</evidence>
<feature type="transmembrane region" description="Helical" evidence="8">
    <location>
        <begin position="9"/>
        <end position="30"/>
    </location>
</feature>
<evidence type="ECO:0000256" key="6">
    <source>
        <dbReference type="ARBA" id="ARBA00022989"/>
    </source>
</evidence>
<name>A0ABV6CD17_9GAMM</name>
<dbReference type="Pfam" id="PF12911">
    <property type="entry name" value="OppC_N"/>
    <property type="match status" value="1"/>
</dbReference>
<feature type="transmembrane region" description="Helical" evidence="8">
    <location>
        <begin position="73"/>
        <end position="93"/>
    </location>
</feature>
<feature type="transmembrane region" description="Helical" evidence="8">
    <location>
        <begin position="114"/>
        <end position="143"/>
    </location>
</feature>
<keyword evidence="2 8" id="KW-0813">Transport</keyword>
<dbReference type="PANTHER" id="PTHR43386:SF1">
    <property type="entry name" value="D,D-DIPEPTIDE TRANSPORT SYSTEM PERMEASE PROTEIN DDPC-RELATED"/>
    <property type="match status" value="1"/>
</dbReference>
<organism evidence="10 11">
    <name type="scientific">Thorsellia kenyensis</name>
    <dbReference type="NCBI Taxonomy" id="1549888"/>
    <lineage>
        <taxon>Bacteria</taxon>
        <taxon>Pseudomonadati</taxon>
        <taxon>Pseudomonadota</taxon>
        <taxon>Gammaproteobacteria</taxon>
        <taxon>Enterobacterales</taxon>
        <taxon>Thorselliaceae</taxon>
        <taxon>Thorsellia</taxon>
    </lineage>
</organism>
<reference evidence="10 11" key="1">
    <citation type="submission" date="2024-09" db="EMBL/GenBank/DDBJ databases">
        <authorList>
            <person name="Sun Q."/>
            <person name="Mori K."/>
        </authorList>
    </citation>
    <scope>NUCLEOTIDE SEQUENCE [LARGE SCALE GENOMIC DNA]</scope>
    <source>
        <strain evidence="10 11">CCM 8545</strain>
    </source>
</reference>
<dbReference type="CDD" id="cd06261">
    <property type="entry name" value="TM_PBP2"/>
    <property type="match status" value="1"/>
</dbReference>
<dbReference type="Pfam" id="PF00528">
    <property type="entry name" value="BPD_transp_1"/>
    <property type="match status" value="1"/>
</dbReference>
<keyword evidence="11" id="KW-1185">Reference proteome</keyword>
<evidence type="ECO:0000256" key="1">
    <source>
        <dbReference type="ARBA" id="ARBA00004429"/>
    </source>
</evidence>
<dbReference type="RefSeq" id="WP_385876219.1">
    <property type="nucleotide sequence ID" value="NZ_JBHLXE010000033.1"/>
</dbReference>
<dbReference type="InterPro" id="IPR035906">
    <property type="entry name" value="MetI-like_sf"/>
</dbReference>
<evidence type="ECO:0000256" key="2">
    <source>
        <dbReference type="ARBA" id="ARBA00022448"/>
    </source>
</evidence>
<dbReference type="PANTHER" id="PTHR43386">
    <property type="entry name" value="OLIGOPEPTIDE TRANSPORT SYSTEM PERMEASE PROTEIN APPC"/>
    <property type="match status" value="1"/>
</dbReference>